<dbReference type="InterPro" id="IPR004821">
    <property type="entry name" value="Cyt_trans-like"/>
</dbReference>
<dbReference type="NCBIfam" id="TIGR00125">
    <property type="entry name" value="cyt_tran_rel"/>
    <property type="match status" value="1"/>
</dbReference>
<accession>A0A6S4GR67</accession>
<gene>
    <name evidence="4" type="ORF">TM7x_03655</name>
</gene>
<evidence type="ECO:0000313" key="4">
    <source>
        <dbReference type="EMBL" id="AJA06656.1"/>
    </source>
</evidence>
<sequence>MKVVIVSGYFNPLHGGHLGMIEAAAKMGDYLIVVVNNDKQQLLKKGKIILNEENRLRLMRALKGVDQVMLSIDEEPPVTETLEMIARQYPGCQLVFANGGDRSAPEVVPERNVCEKYNIEMVYGVGGTNKADSSTRINQATGQES</sequence>
<dbReference type="Proteomes" id="UP000030902">
    <property type="component" value="Chromosome"/>
</dbReference>
<organism evidence="4 5">
    <name type="scientific">Candidatus Nanosynbacter lyticus</name>
    <dbReference type="NCBI Taxonomy" id="2093824"/>
    <lineage>
        <taxon>Bacteria</taxon>
        <taxon>Candidatus Saccharimonadota</taxon>
        <taxon>Candidatus Saccharimonadia</taxon>
        <taxon>Candidatus Nanosynbacterales</taxon>
        <taxon>Candidatus Nanosynbacteraceae</taxon>
        <taxon>Candidatus Nanosynbacter</taxon>
    </lineage>
</organism>
<reference evidence="4 5" key="1">
    <citation type="journal article" date="2015" name="Proc. Natl. Acad. Sci. U.S.A.">
        <title>Cultivation of a human-associated TM7 phylotype reveals a reduced genome and epibiotic parasitic lifestyle.</title>
        <authorList>
            <person name="He X."/>
            <person name="McLean J.S."/>
            <person name="Edlund A."/>
            <person name="Yooseph S."/>
            <person name="Hall A.P."/>
            <person name="Liu S.Y."/>
            <person name="Dorrestein P.C."/>
            <person name="Esquenazi E."/>
            <person name="Hunter R.C."/>
            <person name="Cheng G."/>
            <person name="Nelson K.E."/>
            <person name="Lux R."/>
            <person name="Shi W."/>
        </authorList>
    </citation>
    <scope>NUCLEOTIDE SEQUENCE [LARGE SCALE GENOMIC DNA]</scope>
    <source>
        <strain evidence="4 5">TM7x</strain>
    </source>
</reference>
<dbReference type="PANTHER" id="PTHR43793:SF1">
    <property type="entry name" value="FAD SYNTHASE"/>
    <property type="match status" value="1"/>
</dbReference>
<dbReference type="KEGG" id="sox:TM7x_03655"/>
<dbReference type="SUPFAM" id="SSF52374">
    <property type="entry name" value="Nucleotidylyl transferase"/>
    <property type="match status" value="1"/>
</dbReference>
<dbReference type="Pfam" id="PF01467">
    <property type="entry name" value="CTP_transf_like"/>
    <property type="match status" value="1"/>
</dbReference>
<dbReference type="InterPro" id="IPR050385">
    <property type="entry name" value="Archaeal_FAD_synthase"/>
</dbReference>
<evidence type="ECO:0000313" key="5">
    <source>
        <dbReference type="Proteomes" id="UP000030902"/>
    </source>
</evidence>
<dbReference type="GO" id="GO:0016779">
    <property type="term" value="F:nucleotidyltransferase activity"/>
    <property type="evidence" value="ECO:0007669"/>
    <property type="project" value="UniProtKB-KW"/>
</dbReference>
<evidence type="ECO:0000256" key="2">
    <source>
        <dbReference type="ARBA" id="ARBA00022695"/>
    </source>
</evidence>
<evidence type="ECO:0000256" key="1">
    <source>
        <dbReference type="ARBA" id="ARBA00022679"/>
    </source>
</evidence>
<keyword evidence="1 4" id="KW-0808">Transferase</keyword>
<keyword evidence="2 4" id="KW-0548">Nucleotidyltransferase</keyword>
<dbReference type="PANTHER" id="PTHR43793">
    <property type="entry name" value="FAD SYNTHASE"/>
    <property type="match status" value="1"/>
</dbReference>
<proteinExistence type="predicted"/>
<keyword evidence="5" id="KW-1185">Reference proteome</keyword>
<dbReference type="Gene3D" id="3.40.50.620">
    <property type="entry name" value="HUPs"/>
    <property type="match status" value="1"/>
</dbReference>
<dbReference type="InterPro" id="IPR014729">
    <property type="entry name" value="Rossmann-like_a/b/a_fold"/>
</dbReference>
<evidence type="ECO:0000259" key="3">
    <source>
        <dbReference type="Pfam" id="PF01467"/>
    </source>
</evidence>
<feature type="domain" description="Cytidyltransferase-like" evidence="3">
    <location>
        <begin position="6"/>
        <end position="99"/>
    </location>
</feature>
<dbReference type="RefSeq" id="WP_039327879.1">
    <property type="nucleotide sequence ID" value="NZ_CP007496.1"/>
</dbReference>
<protein>
    <submittedName>
        <fullName evidence="4">Glycerol-3-phosphate cytidylyltransferase</fullName>
    </submittedName>
</protein>
<dbReference type="AlphaFoldDB" id="A0A6S4GR67"/>
<name>A0A6S4GR67_9BACT</name>
<dbReference type="EMBL" id="CP007496">
    <property type="protein sequence ID" value="AJA06656.1"/>
    <property type="molecule type" value="Genomic_DNA"/>
</dbReference>